<dbReference type="InterPro" id="IPR003593">
    <property type="entry name" value="AAA+_ATPase"/>
</dbReference>
<dbReference type="PROSITE" id="PS50893">
    <property type="entry name" value="ABC_TRANSPORTER_2"/>
    <property type="match status" value="1"/>
</dbReference>
<sequence precursor="true">MVGRKYMLPASLLISALSSLLGILPLIFIWLIIREFLSPATVTSQALIGTYAWWAAGTAIAGIGIYFLALTISHLAAFRVEVEMRRQAMKKIVSFPLGFFDNNTCGRIRKIIDDNASTTHSFLAHQMPDLAASIVVPVVSLVLIFIFDWRLGLACLVPLVISFGIMSFAMGTKGKYFLKTYMDSLEEMNTEAVEYVRGIPVVKVFQQTVYSFKSFQKSIIRYKEMVFNYTISWETPMTAYTVGIHSFAYILVPVAILMIGNSANYAGIVVDLLFYILITPVFANSIMKSMYIRQAMGQAEEAINRIDELTDVKPLPVSSDPKPIHGNEIRFEDVSFTYPGTSRKAVDDISFTVPKGKTFALVGPSGSGKTTIARLVPRFWDTDEGKVFIGGSNVREIDPEELMQNVSFVFQNTSLFRASLYDNICYGNPGATPEEVESALEKAQCREIIDRLPKGLDTKIGAEGTYLSGGEQQRIALARAILKDAPIVVMDEATAFTDPENEHLILEALGKLTEGKTVLMIAHRLTSVVDVDTILVIENGKIAEQGSHQELLDKDGLYAKMWNEYQRSVQWTIGKEALHA</sequence>
<feature type="transmembrane region" description="Helical" evidence="9">
    <location>
        <begin position="265"/>
        <end position="286"/>
    </location>
</feature>
<keyword evidence="5" id="KW-0547">Nucleotide-binding</keyword>
<dbReference type="GO" id="GO:0016887">
    <property type="term" value="F:ATP hydrolysis activity"/>
    <property type="evidence" value="ECO:0007669"/>
    <property type="project" value="InterPro"/>
</dbReference>
<dbReference type="GO" id="GO:0140359">
    <property type="term" value="F:ABC-type transporter activity"/>
    <property type="evidence" value="ECO:0007669"/>
    <property type="project" value="InterPro"/>
</dbReference>
<dbReference type="GO" id="GO:0005524">
    <property type="term" value="F:ATP binding"/>
    <property type="evidence" value="ECO:0007669"/>
    <property type="project" value="UniProtKB-KW"/>
</dbReference>
<protein>
    <submittedName>
        <fullName evidence="12">ABC transporter related protein</fullName>
    </submittedName>
</protein>
<dbReference type="InterPro" id="IPR036640">
    <property type="entry name" value="ABC1_TM_sf"/>
</dbReference>
<evidence type="ECO:0000256" key="1">
    <source>
        <dbReference type="ARBA" id="ARBA00004651"/>
    </source>
</evidence>
<dbReference type="STRING" id="679926.Mpet_0451"/>
<feature type="domain" description="ABC transmembrane type-1" evidence="11">
    <location>
        <begin position="10"/>
        <end position="224"/>
    </location>
</feature>
<feature type="transmembrane region" description="Helical" evidence="9">
    <location>
        <begin position="153"/>
        <end position="172"/>
    </location>
</feature>
<evidence type="ECO:0000256" key="8">
    <source>
        <dbReference type="ARBA" id="ARBA00023136"/>
    </source>
</evidence>
<dbReference type="Gene3D" id="1.20.1560.10">
    <property type="entry name" value="ABC transporter type 1, transmembrane domain"/>
    <property type="match status" value="1"/>
</dbReference>
<evidence type="ECO:0000256" key="9">
    <source>
        <dbReference type="SAM" id="Phobius"/>
    </source>
</evidence>
<dbReference type="InterPro" id="IPR027417">
    <property type="entry name" value="P-loop_NTPase"/>
</dbReference>
<reference evidence="12 13" key="1">
    <citation type="journal article" date="2010" name="Stand. Genomic Sci.">
        <title>Complete genome sequence of Methanoplanus petrolearius type strain (SEBR 4847).</title>
        <authorList>
            <person name="Brambilla E."/>
            <person name="Djao O.D."/>
            <person name="Daligault H."/>
            <person name="Lapidus A."/>
            <person name="Lucas S."/>
            <person name="Hammon N."/>
            <person name="Nolan M."/>
            <person name="Tice H."/>
            <person name="Cheng J.F."/>
            <person name="Han C."/>
            <person name="Tapia R."/>
            <person name="Goodwin L."/>
            <person name="Pitluck S."/>
            <person name="Liolios K."/>
            <person name="Ivanova N."/>
            <person name="Mavromatis K."/>
            <person name="Mikhailova N."/>
            <person name="Pati A."/>
            <person name="Chen A."/>
            <person name="Palaniappan K."/>
            <person name="Land M."/>
            <person name="Hauser L."/>
            <person name="Chang Y.J."/>
            <person name="Jeffries C.D."/>
            <person name="Rohde M."/>
            <person name="Spring S."/>
            <person name="Sikorski J."/>
            <person name="Goker M."/>
            <person name="Woyke T."/>
            <person name="Bristow J."/>
            <person name="Eisen J.A."/>
            <person name="Markowitz V."/>
            <person name="Hugenholtz P."/>
            <person name="Kyrpides N.C."/>
            <person name="Klenk H.P."/>
        </authorList>
    </citation>
    <scope>NUCLEOTIDE SEQUENCE [LARGE SCALE GENOMIC DNA]</scope>
    <source>
        <strain evidence="13">DSM 11571 / OCM 486 / SEBR 4847</strain>
    </source>
</reference>
<feature type="transmembrane region" description="Helical" evidence="9">
    <location>
        <begin position="53"/>
        <end position="80"/>
    </location>
</feature>
<keyword evidence="3" id="KW-1003">Cell membrane</keyword>
<dbReference type="PROSITE" id="PS50929">
    <property type="entry name" value="ABC_TM1F"/>
    <property type="match status" value="1"/>
</dbReference>
<dbReference type="SMART" id="SM00382">
    <property type="entry name" value="AAA"/>
    <property type="match status" value="1"/>
</dbReference>
<dbReference type="PANTHER" id="PTHR24221">
    <property type="entry name" value="ATP-BINDING CASSETTE SUB-FAMILY B"/>
    <property type="match status" value="1"/>
</dbReference>
<dbReference type="PROSITE" id="PS00211">
    <property type="entry name" value="ABC_TRANSPORTER_1"/>
    <property type="match status" value="1"/>
</dbReference>
<evidence type="ECO:0000313" key="13">
    <source>
        <dbReference type="Proteomes" id="UP000006565"/>
    </source>
</evidence>
<dbReference type="GO" id="GO:0005886">
    <property type="term" value="C:plasma membrane"/>
    <property type="evidence" value="ECO:0007669"/>
    <property type="project" value="UniProtKB-SubCell"/>
</dbReference>
<dbReference type="InterPro" id="IPR011527">
    <property type="entry name" value="ABC1_TM_dom"/>
</dbReference>
<feature type="transmembrane region" description="Helical" evidence="9">
    <location>
        <begin position="130"/>
        <end position="147"/>
    </location>
</feature>
<evidence type="ECO:0000256" key="5">
    <source>
        <dbReference type="ARBA" id="ARBA00022741"/>
    </source>
</evidence>
<proteinExistence type="predicted"/>
<dbReference type="Pfam" id="PF00664">
    <property type="entry name" value="ABC_membrane"/>
    <property type="match status" value="1"/>
</dbReference>
<dbReference type="SUPFAM" id="SSF52540">
    <property type="entry name" value="P-loop containing nucleoside triphosphate hydrolases"/>
    <property type="match status" value="1"/>
</dbReference>
<dbReference type="RefSeq" id="WP_013328403.1">
    <property type="nucleotide sequence ID" value="NC_014507.1"/>
</dbReference>
<dbReference type="GO" id="GO:0034040">
    <property type="term" value="F:ATPase-coupled lipid transmembrane transporter activity"/>
    <property type="evidence" value="ECO:0007669"/>
    <property type="project" value="TreeGrafter"/>
</dbReference>
<dbReference type="KEGG" id="mpi:Mpet_0451"/>
<feature type="transmembrane region" description="Helical" evidence="9">
    <location>
        <begin position="12"/>
        <end position="33"/>
    </location>
</feature>
<evidence type="ECO:0000256" key="3">
    <source>
        <dbReference type="ARBA" id="ARBA00022475"/>
    </source>
</evidence>
<feature type="domain" description="ABC transporter" evidence="10">
    <location>
        <begin position="329"/>
        <end position="564"/>
    </location>
</feature>
<evidence type="ECO:0000313" key="12">
    <source>
        <dbReference type="EMBL" id="ADN35225.1"/>
    </source>
</evidence>
<evidence type="ECO:0000256" key="4">
    <source>
        <dbReference type="ARBA" id="ARBA00022692"/>
    </source>
</evidence>
<dbReference type="Pfam" id="PF00005">
    <property type="entry name" value="ABC_tran"/>
    <property type="match status" value="1"/>
</dbReference>
<name>E1RH01_METP4</name>
<gene>
    <name evidence="12" type="ordered locus">Mpet_0451</name>
</gene>
<evidence type="ECO:0000256" key="7">
    <source>
        <dbReference type="ARBA" id="ARBA00022989"/>
    </source>
</evidence>
<evidence type="ECO:0000256" key="2">
    <source>
        <dbReference type="ARBA" id="ARBA00022448"/>
    </source>
</evidence>
<dbReference type="FunFam" id="3.40.50.300:FF:000221">
    <property type="entry name" value="Multidrug ABC transporter ATP-binding protein"/>
    <property type="match status" value="1"/>
</dbReference>
<keyword evidence="2" id="KW-0813">Transport</keyword>
<keyword evidence="8 9" id="KW-0472">Membrane</keyword>
<dbReference type="InterPro" id="IPR039421">
    <property type="entry name" value="Type_1_exporter"/>
</dbReference>
<keyword evidence="4 9" id="KW-0812">Transmembrane</keyword>
<feature type="transmembrane region" description="Helical" evidence="9">
    <location>
        <begin position="239"/>
        <end position="259"/>
    </location>
</feature>
<dbReference type="Gene3D" id="3.40.50.300">
    <property type="entry name" value="P-loop containing nucleotide triphosphate hydrolases"/>
    <property type="match status" value="1"/>
</dbReference>
<dbReference type="AlphaFoldDB" id="E1RH01"/>
<keyword evidence="13" id="KW-1185">Reference proteome</keyword>
<dbReference type="InterPro" id="IPR017871">
    <property type="entry name" value="ABC_transporter-like_CS"/>
</dbReference>
<comment type="subcellular location">
    <subcellularLocation>
        <location evidence="1">Cell membrane</location>
        <topology evidence="1">Multi-pass membrane protein</topology>
    </subcellularLocation>
</comment>
<dbReference type="Proteomes" id="UP000006565">
    <property type="component" value="Chromosome"/>
</dbReference>
<dbReference type="EMBL" id="CP002117">
    <property type="protein sequence ID" value="ADN35225.1"/>
    <property type="molecule type" value="Genomic_DNA"/>
</dbReference>
<evidence type="ECO:0000256" key="6">
    <source>
        <dbReference type="ARBA" id="ARBA00022840"/>
    </source>
</evidence>
<dbReference type="SUPFAM" id="SSF90123">
    <property type="entry name" value="ABC transporter transmembrane region"/>
    <property type="match status" value="1"/>
</dbReference>
<dbReference type="eggNOG" id="arCOG02841">
    <property type="taxonomic scope" value="Archaea"/>
</dbReference>
<evidence type="ECO:0000259" key="11">
    <source>
        <dbReference type="PROSITE" id="PS50929"/>
    </source>
</evidence>
<keyword evidence="7 9" id="KW-1133">Transmembrane helix</keyword>
<accession>E1RH01</accession>
<dbReference type="InterPro" id="IPR003439">
    <property type="entry name" value="ABC_transporter-like_ATP-bd"/>
</dbReference>
<dbReference type="GeneID" id="9742899"/>
<dbReference type="HOGENOM" id="CLU_000604_84_9_2"/>
<evidence type="ECO:0000259" key="10">
    <source>
        <dbReference type="PROSITE" id="PS50893"/>
    </source>
</evidence>
<organism evidence="12 13">
    <name type="scientific">Methanolacinia petrolearia (strain DSM 11571 / OCM 486 / SEBR 4847)</name>
    <name type="common">Methanoplanus petrolearius</name>
    <dbReference type="NCBI Taxonomy" id="679926"/>
    <lineage>
        <taxon>Archaea</taxon>
        <taxon>Methanobacteriati</taxon>
        <taxon>Methanobacteriota</taxon>
        <taxon>Stenosarchaea group</taxon>
        <taxon>Methanomicrobia</taxon>
        <taxon>Methanomicrobiales</taxon>
        <taxon>Methanomicrobiaceae</taxon>
        <taxon>Methanolacinia</taxon>
    </lineage>
</organism>
<dbReference type="PANTHER" id="PTHR24221:SF397">
    <property type="entry name" value="ABC TRANSPORTER, ATP-BINDING TRANSMEMBRANE PROTEIN"/>
    <property type="match status" value="1"/>
</dbReference>
<keyword evidence="6" id="KW-0067">ATP-binding</keyword>